<name>A0A9Q0FZG3_9ROSI</name>
<sequence>MLGLLLVDAFFPSASLRMLAGVGWDFRNQRFVLVVCCRNDAIFNGVVLLPSVLVARMHRLAKEYTKAFLRSQPMPPERRGIWVLLPLGSRIASNMVAELLVIKHRLMLAWDMDFQRLMLAGLGRFGLFMSFMKAMLVQISWQSWDQECTIRSLFGRTRRQPFDGCYFLTSLM</sequence>
<protein>
    <submittedName>
        <fullName evidence="1">Uncharacterized protein</fullName>
    </submittedName>
</protein>
<dbReference type="AlphaFoldDB" id="A0A9Q0FZG3"/>
<reference evidence="1" key="2">
    <citation type="journal article" date="2023" name="Plants (Basel)">
        <title>Annotation of the Turnera subulata (Passifloraceae) Draft Genome Reveals the S-Locus Evolved after the Divergence of Turneroideae from Passifloroideae in a Stepwise Manner.</title>
        <authorList>
            <person name="Henning P.M."/>
            <person name="Roalson E.H."/>
            <person name="Mir W."/>
            <person name="McCubbin A.G."/>
            <person name="Shore J.S."/>
        </authorList>
    </citation>
    <scope>NUCLEOTIDE SEQUENCE</scope>
    <source>
        <strain evidence="1">F60SS</strain>
    </source>
</reference>
<keyword evidence="2" id="KW-1185">Reference proteome</keyword>
<dbReference type="Proteomes" id="UP001141552">
    <property type="component" value="Unassembled WGS sequence"/>
</dbReference>
<evidence type="ECO:0000313" key="2">
    <source>
        <dbReference type="Proteomes" id="UP001141552"/>
    </source>
</evidence>
<accession>A0A9Q0FZG3</accession>
<organism evidence="1 2">
    <name type="scientific">Turnera subulata</name>
    <dbReference type="NCBI Taxonomy" id="218843"/>
    <lineage>
        <taxon>Eukaryota</taxon>
        <taxon>Viridiplantae</taxon>
        <taxon>Streptophyta</taxon>
        <taxon>Embryophyta</taxon>
        <taxon>Tracheophyta</taxon>
        <taxon>Spermatophyta</taxon>
        <taxon>Magnoliopsida</taxon>
        <taxon>eudicotyledons</taxon>
        <taxon>Gunneridae</taxon>
        <taxon>Pentapetalae</taxon>
        <taxon>rosids</taxon>
        <taxon>fabids</taxon>
        <taxon>Malpighiales</taxon>
        <taxon>Passifloraceae</taxon>
        <taxon>Turnera</taxon>
    </lineage>
</organism>
<comment type="caution">
    <text evidence="1">The sequence shown here is derived from an EMBL/GenBank/DDBJ whole genome shotgun (WGS) entry which is preliminary data.</text>
</comment>
<evidence type="ECO:0000313" key="1">
    <source>
        <dbReference type="EMBL" id="KAJ4840416.1"/>
    </source>
</evidence>
<proteinExistence type="predicted"/>
<reference evidence="1" key="1">
    <citation type="submission" date="2022-02" db="EMBL/GenBank/DDBJ databases">
        <authorList>
            <person name="Henning P.M."/>
            <person name="McCubbin A.G."/>
            <person name="Shore J.S."/>
        </authorList>
    </citation>
    <scope>NUCLEOTIDE SEQUENCE</scope>
    <source>
        <strain evidence="1">F60SS</strain>
        <tissue evidence="1">Leaves</tissue>
    </source>
</reference>
<dbReference type="EMBL" id="JAKUCV010003046">
    <property type="protein sequence ID" value="KAJ4840416.1"/>
    <property type="molecule type" value="Genomic_DNA"/>
</dbReference>
<gene>
    <name evidence="1" type="ORF">Tsubulata_009252</name>
</gene>